<sequence length="358" mass="40426">MKILLVTLEYPPIVGGISTYLHALYSNLTEHEVTVISPATHTFYSWWCYPRWLPFYFELKKIVARDRPDQIHVSHVLPIGIMARWIYRSLGVPYVLYFHGADLCTAQMQPRKWPRVLRCVAEARHIMVNSQATQRLFTELCGTAYTTHIVRPGAPSPVAPPSAVIDRLKNEHALGSTRIILFLARLIPRKGLFVALEAIRELQKNNVEATLVVAGTGPERTRAEQYAREQGIASRVRFIGRVTDQEKWMWFSAAHVFWFPAIPLAHDFEGFGITSLEAQAQGCPVVVSNLDGLCESMQPDVTGLCVEPTAAAFATATEHILSHADRWQHMRSAAREFAALNSWEASQQQLRRVLQTDV</sequence>
<proteinExistence type="predicted"/>
<dbReference type="PANTHER" id="PTHR45947">
    <property type="entry name" value="SULFOQUINOVOSYL TRANSFERASE SQD2"/>
    <property type="match status" value="1"/>
</dbReference>
<reference evidence="3 4" key="1">
    <citation type="journal article" date="2016" name="Nat. Commun.">
        <title>Thousands of microbial genomes shed light on interconnected biogeochemical processes in an aquifer system.</title>
        <authorList>
            <person name="Anantharaman K."/>
            <person name="Brown C.T."/>
            <person name="Hug L.A."/>
            <person name="Sharon I."/>
            <person name="Castelle C.J."/>
            <person name="Probst A.J."/>
            <person name="Thomas B.C."/>
            <person name="Singh A."/>
            <person name="Wilkins M.J."/>
            <person name="Karaoz U."/>
            <person name="Brodie E.L."/>
            <person name="Williams K.H."/>
            <person name="Hubbard S.S."/>
            <person name="Banfield J.F."/>
        </authorList>
    </citation>
    <scope>NUCLEOTIDE SEQUENCE [LARGE SCALE GENOMIC DNA]</scope>
</reference>
<dbReference type="CDD" id="cd03801">
    <property type="entry name" value="GT4_PimA-like"/>
    <property type="match status" value="1"/>
</dbReference>
<evidence type="ECO:0000313" key="3">
    <source>
        <dbReference type="EMBL" id="OGH60866.1"/>
    </source>
</evidence>
<dbReference type="InterPro" id="IPR050194">
    <property type="entry name" value="Glycosyltransferase_grp1"/>
</dbReference>
<evidence type="ECO:0008006" key="5">
    <source>
        <dbReference type="Google" id="ProtNLM"/>
    </source>
</evidence>
<name>A0A1F6LNB8_9BACT</name>
<dbReference type="AlphaFoldDB" id="A0A1F6LNB8"/>
<dbReference type="Pfam" id="PF00534">
    <property type="entry name" value="Glycos_transf_1"/>
    <property type="match status" value="1"/>
</dbReference>
<dbReference type="GO" id="GO:0016757">
    <property type="term" value="F:glycosyltransferase activity"/>
    <property type="evidence" value="ECO:0007669"/>
    <property type="project" value="InterPro"/>
</dbReference>
<dbReference type="Proteomes" id="UP000176329">
    <property type="component" value="Unassembled WGS sequence"/>
</dbReference>
<accession>A0A1F6LNB8</accession>
<dbReference type="Pfam" id="PF13439">
    <property type="entry name" value="Glyco_transf_4"/>
    <property type="match status" value="1"/>
</dbReference>
<evidence type="ECO:0000259" key="2">
    <source>
        <dbReference type="Pfam" id="PF13439"/>
    </source>
</evidence>
<dbReference type="SUPFAM" id="SSF53756">
    <property type="entry name" value="UDP-Glycosyltransferase/glycogen phosphorylase"/>
    <property type="match status" value="1"/>
</dbReference>
<feature type="domain" description="Glycosyl transferase family 1" evidence="1">
    <location>
        <begin position="169"/>
        <end position="336"/>
    </location>
</feature>
<protein>
    <recommendedName>
        <fullName evidence="5">Glycosyltransferase subfamily 4-like N-terminal domain-containing protein</fullName>
    </recommendedName>
</protein>
<dbReference type="InterPro" id="IPR028098">
    <property type="entry name" value="Glyco_trans_4-like_N"/>
</dbReference>
<dbReference type="PANTHER" id="PTHR45947:SF3">
    <property type="entry name" value="SULFOQUINOVOSYL TRANSFERASE SQD2"/>
    <property type="match status" value="1"/>
</dbReference>
<dbReference type="InterPro" id="IPR001296">
    <property type="entry name" value="Glyco_trans_1"/>
</dbReference>
<evidence type="ECO:0000259" key="1">
    <source>
        <dbReference type="Pfam" id="PF00534"/>
    </source>
</evidence>
<dbReference type="EMBL" id="MFPV01000050">
    <property type="protein sequence ID" value="OGH60866.1"/>
    <property type="molecule type" value="Genomic_DNA"/>
</dbReference>
<feature type="domain" description="Glycosyltransferase subfamily 4-like N-terminal" evidence="2">
    <location>
        <begin position="14"/>
        <end position="153"/>
    </location>
</feature>
<organism evidence="3 4">
    <name type="scientific">Candidatus Magasanikbacteria bacterium RIFCSPHIGHO2_01_FULL_50_8</name>
    <dbReference type="NCBI Taxonomy" id="1798674"/>
    <lineage>
        <taxon>Bacteria</taxon>
        <taxon>Candidatus Magasanikiibacteriota</taxon>
    </lineage>
</organism>
<evidence type="ECO:0000313" key="4">
    <source>
        <dbReference type="Proteomes" id="UP000176329"/>
    </source>
</evidence>
<dbReference type="Gene3D" id="3.40.50.2000">
    <property type="entry name" value="Glycogen Phosphorylase B"/>
    <property type="match status" value="2"/>
</dbReference>
<comment type="caution">
    <text evidence="3">The sequence shown here is derived from an EMBL/GenBank/DDBJ whole genome shotgun (WGS) entry which is preliminary data.</text>
</comment>
<gene>
    <name evidence="3" type="ORF">A2848_00685</name>
</gene>